<evidence type="ECO:0000256" key="4">
    <source>
        <dbReference type="ARBA" id="ARBA00022960"/>
    </source>
</evidence>
<keyword evidence="5" id="KW-0573">Peptidoglycan synthesis</keyword>
<feature type="domain" description="Peptidase S11 D-alanyl-D-alanine carboxypeptidase A N-terminal" evidence="11">
    <location>
        <begin position="52"/>
        <end position="280"/>
    </location>
</feature>
<evidence type="ECO:0000256" key="9">
    <source>
        <dbReference type="RuleBase" id="RU004016"/>
    </source>
</evidence>
<dbReference type="EMBL" id="PFAP01000011">
    <property type="protein sequence ID" value="PIR94291.1"/>
    <property type="molecule type" value="Genomic_DNA"/>
</dbReference>
<dbReference type="InterPro" id="IPR012338">
    <property type="entry name" value="Beta-lactam/transpept-like"/>
</dbReference>
<comment type="caution">
    <text evidence="12">The sequence shown here is derived from an EMBL/GenBank/DDBJ whole genome shotgun (WGS) entry which is preliminary data.</text>
</comment>
<organism evidence="12 13">
    <name type="scientific">Candidatus Falkowbacteria bacterium CG10_big_fil_rev_8_21_14_0_10_39_11</name>
    <dbReference type="NCBI Taxonomy" id="1974565"/>
    <lineage>
        <taxon>Bacteria</taxon>
        <taxon>Candidatus Falkowiibacteriota</taxon>
    </lineage>
</organism>
<dbReference type="PANTHER" id="PTHR21581">
    <property type="entry name" value="D-ALANYL-D-ALANINE CARBOXYPEPTIDASE"/>
    <property type="match status" value="1"/>
</dbReference>
<evidence type="ECO:0000256" key="3">
    <source>
        <dbReference type="ARBA" id="ARBA00022801"/>
    </source>
</evidence>
<keyword evidence="3" id="KW-0378">Hydrolase</keyword>
<feature type="signal peptide" evidence="10">
    <location>
        <begin position="1"/>
        <end position="21"/>
    </location>
</feature>
<keyword evidence="2 10" id="KW-0732">Signal</keyword>
<dbReference type="PRINTS" id="PR00725">
    <property type="entry name" value="DADACBPTASE1"/>
</dbReference>
<evidence type="ECO:0000313" key="12">
    <source>
        <dbReference type="EMBL" id="PIR94291.1"/>
    </source>
</evidence>
<dbReference type="InterPro" id="IPR001967">
    <property type="entry name" value="Peptidase_S11_N"/>
</dbReference>
<protein>
    <recommendedName>
        <fullName evidence="11">Peptidase S11 D-alanyl-D-alanine carboxypeptidase A N-terminal domain-containing protein</fullName>
    </recommendedName>
</protein>
<dbReference type="Pfam" id="PF00768">
    <property type="entry name" value="Peptidase_S11"/>
    <property type="match status" value="1"/>
</dbReference>
<dbReference type="GO" id="GO:0006508">
    <property type="term" value="P:proteolysis"/>
    <property type="evidence" value="ECO:0007669"/>
    <property type="project" value="InterPro"/>
</dbReference>
<dbReference type="Gene3D" id="3.40.710.10">
    <property type="entry name" value="DD-peptidase/beta-lactamase superfamily"/>
    <property type="match status" value="1"/>
</dbReference>
<keyword evidence="4" id="KW-0133">Cell shape</keyword>
<proteinExistence type="inferred from homology"/>
<name>A0A2H0V5F6_9BACT</name>
<dbReference type="SUPFAM" id="SSF56601">
    <property type="entry name" value="beta-lactamase/transpeptidase-like"/>
    <property type="match status" value="1"/>
</dbReference>
<dbReference type="GO" id="GO:0009252">
    <property type="term" value="P:peptidoglycan biosynthetic process"/>
    <property type="evidence" value="ECO:0007669"/>
    <property type="project" value="UniProtKB-KW"/>
</dbReference>
<feature type="active site" description="Proton acceptor" evidence="7">
    <location>
        <position position="85"/>
    </location>
</feature>
<accession>A0A2H0V5F6</accession>
<gene>
    <name evidence="12" type="ORF">COT97_02270</name>
</gene>
<dbReference type="AlphaFoldDB" id="A0A2H0V5F6"/>
<evidence type="ECO:0000256" key="5">
    <source>
        <dbReference type="ARBA" id="ARBA00022984"/>
    </source>
</evidence>
<evidence type="ECO:0000256" key="10">
    <source>
        <dbReference type="SAM" id="SignalP"/>
    </source>
</evidence>
<evidence type="ECO:0000256" key="7">
    <source>
        <dbReference type="PIRSR" id="PIRSR618044-1"/>
    </source>
</evidence>
<dbReference type="GO" id="GO:0008360">
    <property type="term" value="P:regulation of cell shape"/>
    <property type="evidence" value="ECO:0007669"/>
    <property type="project" value="UniProtKB-KW"/>
</dbReference>
<feature type="binding site" evidence="8">
    <location>
        <position position="250"/>
    </location>
    <ligand>
        <name>substrate</name>
    </ligand>
</feature>
<evidence type="ECO:0000256" key="2">
    <source>
        <dbReference type="ARBA" id="ARBA00022729"/>
    </source>
</evidence>
<dbReference type="GO" id="GO:0071555">
    <property type="term" value="P:cell wall organization"/>
    <property type="evidence" value="ECO:0007669"/>
    <property type="project" value="UniProtKB-KW"/>
</dbReference>
<keyword evidence="6" id="KW-0961">Cell wall biogenesis/degradation</keyword>
<dbReference type="InterPro" id="IPR018044">
    <property type="entry name" value="Peptidase_S11"/>
</dbReference>
<evidence type="ECO:0000256" key="1">
    <source>
        <dbReference type="ARBA" id="ARBA00007164"/>
    </source>
</evidence>
<evidence type="ECO:0000256" key="6">
    <source>
        <dbReference type="ARBA" id="ARBA00023316"/>
    </source>
</evidence>
<reference evidence="13" key="1">
    <citation type="submission" date="2017-09" db="EMBL/GenBank/DDBJ databases">
        <title>Depth-based differentiation of microbial function through sediment-hosted aquifers and enrichment of novel symbionts in the deep terrestrial subsurface.</title>
        <authorList>
            <person name="Probst A.J."/>
            <person name="Ladd B."/>
            <person name="Jarett J.K."/>
            <person name="Geller-Mcgrath D.E."/>
            <person name="Sieber C.M.K."/>
            <person name="Emerson J.B."/>
            <person name="Anantharaman K."/>
            <person name="Thomas B.C."/>
            <person name="Malmstrom R."/>
            <person name="Stieglmeier M."/>
            <person name="Klingl A."/>
            <person name="Woyke T."/>
            <person name="Ryan C.M."/>
            <person name="Banfield J.F."/>
        </authorList>
    </citation>
    <scope>NUCLEOTIDE SEQUENCE [LARGE SCALE GENOMIC DNA]</scope>
</reference>
<comment type="similarity">
    <text evidence="1 9">Belongs to the peptidase S11 family.</text>
</comment>
<dbReference type="Proteomes" id="UP000229901">
    <property type="component" value="Unassembled WGS sequence"/>
</dbReference>
<evidence type="ECO:0000313" key="13">
    <source>
        <dbReference type="Proteomes" id="UP000229901"/>
    </source>
</evidence>
<sequence>MSLLKVILSLLLISSQAGVFAVENEQRIFLDQEKVYQEEVPVRINEENIGVEITAEKFVVIDIESGLVLLESHSQVKQPIASITKLMTAMVILDFEPNWQQSVMMSLVDETSGAYPHIYRGEEVLFYDMWKAGLISSDNNAIMAMVRSLGVSRIDFVQMMNEKAKELKLYNTKFADPTGLNAGNMSTASDVARLVYEAMKHNEIRESVLQESYKFDILNNKKKRTIVNTDILLDSFLNSEEYGYELVGGKTGFLPEAGYCLAVEIEHENKPVMIAVLNSDTISDRFQDTKVLADWVFNNYEW</sequence>
<evidence type="ECO:0000256" key="8">
    <source>
        <dbReference type="PIRSR" id="PIRSR618044-2"/>
    </source>
</evidence>
<dbReference type="GO" id="GO:0009002">
    <property type="term" value="F:serine-type D-Ala-D-Ala carboxypeptidase activity"/>
    <property type="evidence" value="ECO:0007669"/>
    <property type="project" value="InterPro"/>
</dbReference>
<feature type="active site" evidence="7">
    <location>
        <position position="137"/>
    </location>
</feature>
<feature type="chain" id="PRO_5013809565" description="Peptidase S11 D-alanyl-D-alanine carboxypeptidase A N-terminal domain-containing protein" evidence="10">
    <location>
        <begin position="22"/>
        <end position="302"/>
    </location>
</feature>
<evidence type="ECO:0000259" key="11">
    <source>
        <dbReference type="Pfam" id="PF00768"/>
    </source>
</evidence>
<dbReference type="PANTHER" id="PTHR21581:SF6">
    <property type="entry name" value="TRAFFICKING PROTEIN PARTICLE COMPLEX SUBUNIT 12"/>
    <property type="match status" value="1"/>
</dbReference>
<feature type="active site" description="Acyl-ester intermediate" evidence="7">
    <location>
        <position position="82"/>
    </location>
</feature>